<reference evidence="1 2" key="1">
    <citation type="submission" date="2020-07" db="EMBL/GenBank/DDBJ databases">
        <title>Sequencing the genomes of 1000 actinobacteria strains.</title>
        <authorList>
            <person name="Klenk H.-P."/>
        </authorList>
    </citation>
    <scope>NUCLEOTIDE SEQUENCE [LARGE SCALE GENOMIC DNA]</scope>
    <source>
        <strain evidence="1 2">DSM 19663</strain>
    </source>
</reference>
<dbReference type="AlphaFoldDB" id="A0A839E5F5"/>
<dbReference type="Proteomes" id="UP000585905">
    <property type="component" value="Unassembled WGS sequence"/>
</dbReference>
<evidence type="ECO:0000313" key="2">
    <source>
        <dbReference type="Proteomes" id="UP000585905"/>
    </source>
</evidence>
<protein>
    <submittedName>
        <fullName evidence="1">Uncharacterized protein</fullName>
    </submittedName>
</protein>
<proteinExistence type="predicted"/>
<accession>A0A839E5F5</accession>
<name>A0A839E5F5_9MICO</name>
<dbReference type="EMBL" id="JACGWX010000001">
    <property type="protein sequence ID" value="MBA8847030.1"/>
    <property type="molecule type" value="Genomic_DNA"/>
</dbReference>
<evidence type="ECO:0000313" key="1">
    <source>
        <dbReference type="EMBL" id="MBA8847030.1"/>
    </source>
</evidence>
<gene>
    <name evidence="1" type="ORF">FHX53_000594</name>
</gene>
<comment type="caution">
    <text evidence="1">The sequence shown here is derived from an EMBL/GenBank/DDBJ whole genome shotgun (WGS) entry which is preliminary data.</text>
</comment>
<dbReference type="RefSeq" id="WP_182489850.1">
    <property type="nucleotide sequence ID" value="NZ_JACGWX010000001.1"/>
</dbReference>
<organism evidence="1 2">
    <name type="scientific">Microcella alkalica</name>
    <dbReference type="NCBI Taxonomy" id="355930"/>
    <lineage>
        <taxon>Bacteria</taxon>
        <taxon>Bacillati</taxon>
        <taxon>Actinomycetota</taxon>
        <taxon>Actinomycetes</taxon>
        <taxon>Micrococcales</taxon>
        <taxon>Microbacteriaceae</taxon>
        <taxon>Microcella</taxon>
    </lineage>
</organism>
<sequence length="63" mass="7082">MRLIAERVAEDRDRIGSVRQVKYGDVLGVLGMLEELHDHRGGNRVCVARIRFPVEQVPDHCGG</sequence>
<keyword evidence="2" id="KW-1185">Reference proteome</keyword>